<sequence>MKHEGYTPGKWVSAPWFYENGKYRKMMIQTDTTAVAEVLELYRPDDLENKEMIANTRLLEDAPRLAEEVGHLRMALHAIAEMVVTPRTNHAELSALCIFIAKEALERRK</sequence>
<organism evidence="1">
    <name type="scientific">viral metagenome</name>
    <dbReference type="NCBI Taxonomy" id="1070528"/>
    <lineage>
        <taxon>unclassified sequences</taxon>
        <taxon>metagenomes</taxon>
        <taxon>organismal metagenomes</taxon>
    </lineage>
</organism>
<protein>
    <submittedName>
        <fullName evidence="1">Uncharacterized protein</fullName>
    </submittedName>
</protein>
<accession>A0A6M3LRG9</accession>
<dbReference type="EMBL" id="MT143528">
    <property type="protein sequence ID" value="QJA97820.1"/>
    <property type="molecule type" value="Genomic_DNA"/>
</dbReference>
<gene>
    <name evidence="1" type="ORF">MM415B05919_0002</name>
</gene>
<evidence type="ECO:0000313" key="1">
    <source>
        <dbReference type="EMBL" id="QJA97820.1"/>
    </source>
</evidence>
<proteinExistence type="predicted"/>
<reference evidence="1" key="1">
    <citation type="submission" date="2020-03" db="EMBL/GenBank/DDBJ databases">
        <title>The deep terrestrial virosphere.</title>
        <authorList>
            <person name="Holmfeldt K."/>
            <person name="Nilsson E."/>
            <person name="Simone D."/>
            <person name="Lopez-Fernandez M."/>
            <person name="Wu X."/>
            <person name="de Brujin I."/>
            <person name="Lundin D."/>
            <person name="Andersson A."/>
            <person name="Bertilsson S."/>
            <person name="Dopson M."/>
        </authorList>
    </citation>
    <scope>NUCLEOTIDE SEQUENCE</scope>
    <source>
        <strain evidence="1">MM415B05919</strain>
    </source>
</reference>
<name>A0A6M3LRG9_9ZZZZ</name>
<dbReference type="AlphaFoldDB" id="A0A6M3LRG9"/>